<protein>
    <submittedName>
        <fullName evidence="2">Cupin domain-containing protein</fullName>
    </submittedName>
</protein>
<dbReference type="InterPro" id="IPR014710">
    <property type="entry name" value="RmlC-like_jellyroll"/>
</dbReference>
<gene>
    <name evidence="2" type="ORF">LZ538_08220</name>
</gene>
<accession>A0ABT0S2F9</accession>
<dbReference type="InterPro" id="IPR011051">
    <property type="entry name" value="RmlC_Cupin_sf"/>
</dbReference>
<dbReference type="Proteomes" id="UP001165342">
    <property type="component" value="Unassembled WGS sequence"/>
</dbReference>
<dbReference type="SUPFAM" id="SSF51182">
    <property type="entry name" value="RmlC-like cupins"/>
    <property type="match status" value="1"/>
</dbReference>
<sequence length="132" mass="14886">MQGKSLFDFPIHLGRDGRAIQQPEFTGMEWYDDYVLRHGDDLDEGRLVSLFRFSEPWTSWEMHPAGDEVVCCLQGHMTLHQELEDGSEQSFDLGPGDYAVNPPGAWHTADAEGPVVALFITVGKDTTHRPRD</sequence>
<evidence type="ECO:0000259" key="1">
    <source>
        <dbReference type="Pfam" id="PF07883"/>
    </source>
</evidence>
<dbReference type="Pfam" id="PF07883">
    <property type="entry name" value="Cupin_2"/>
    <property type="match status" value="1"/>
</dbReference>
<reference evidence="2" key="1">
    <citation type="submission" date="2022-05" db="EMBL/GenBank/DDBJ databases">
        <authorList>
            <person name="Jo J.-H."/>
            <person name="Im W.-T."/>
        </authorList>
    </citation>
    <scope>NUCLEOTIDE SEQUENCE</scope>
    <source>
        <strain evidence="2">SE220</strain>
    </source>
</reference>
<evidence type="ECO:0000313" key="2">
    <source>
        <dbReference type="EMBL" id="MCL6730038.1"/>
    </source>
</evidence>
<keyword evidence="3" id="KW-1185">Reference proteome</keyword>
<dbReference type="Gene3D" id="2.60.120.10">
    <property type="entry name" value="Jelly Rolls"/>
    <property type="match status" value="1"/>
</dbReference>
<feature type="domain" description="Cupin type-2" evidence="1">
    <location>
        <begin position="59"/>
        <end position="120"/>
    </location>
</feature>
<dbReference type="EMBL" id="JAMGBE010000002">
    <property type="protein sequence ID" value="MCL6730038.1"/>
    <property type="molecule type" value="Genomic_DNA"/>
</dbReference>
<proteinExistence type="predicted"/>
<dbReference type="InterPro" id="IPR013096">
    <property type="entry name" value="Cupin_2"/>
</dbReference>
<name>A0ABT0S2F9_9SPHN</name>
<evidence type="ECO:0000313" key="3">
    <source>
        <dbReference type="Proteomes" id="UP001165342"/>
    </source>
</evidence>
<organism evidence="2 3">
    <name type="scientific">Sphingomonas hankyongi</name>
    <dbReference type="NCBI Taxonomy" id="2908209"/>
    <lineage>
        <taxon>Bacteria</taxon>
        <taxon>Pseudomonadati</taxon>
        <taxon>Pseudomonadota</taxon>
        <taxon>Alphaproteobacteria</taxon>
        <taxon>Sphingomonadales</taxon>
        <taxon>Sphingomonadaceae</taxon>
        <taxon>Sphingomonas</taxon>
    </lineage>
</organism>
<comment type="caution">
    <text evidence="2">The sequence shown here is derived from an EMBL/GenBank/DDBJ whole genome shotgun (WGS) entry which is preliminary data.</text>
</comment>